<dbReference type="EMBL" id="BJYU01000257">
    <property type="protein sequence ID" value="GEO18842.1"/>
    <property type="molecule type" value="Genomic_DNA"/>
</dbReference>
<keyword evidence="2" id="KW-1185">Reference proteome</keyword>
<reference evidence="1 2" key="1">
    <citation type="submission" date="2019-07" db="EMBL/GenBank/DDBJ databases">
        <title>Whole genome shotgun sequence of Microvirga aerophila NBRC 106136.</title>
        <authorList>
            <person name="Hosoyama A."/>
            <person name="Uohara A."/>
            <person name="Ohji S."/>
            <person name="Ichikawa N."/>
        </authorList>
    </citation>
    <scope>NUCLEOTIDE SEQUENCE [LARGE SCALE GENOMIC DNA]</scope>
    <source>
        <strain evidence="1 2">NBRC 106136</strain>
    </source>
</reference>
<organism evidence="1 2">
    <name type="scientific">Microvirga aerophila</name>
    <dbReference type="NCBI Taxonomy" id="670291"/>
    <lineage>
        <taxon>Bacteria</taxon>
        <taxon>Pseudomonadati</taxon>
        <taxon>Pseudomonadota</taxon>
        <taxon>Alphaproteobacteria</taxon>
        <taxon>Hyphomicrobiales</taxon>
        <taxon>Methylobacteriaceae</taxon>
        <taxon>Microvirga</taxon>
    </lineage>
</organism>
<comment type="caution">
    <text evidence="1">The sequence shown here is derived from an EMBL/GenBank/DDBJ whole genome shotgun (WGS) entry which is preliminary data.</text>
</comment>
<proteinExistence type="predicted"/>
<dbReference type="AlphaFoldDB" id="A0A512C3Q0"/>
<evidence type="ECO:0000313" key="1">
    <source>
        <dbReference type="EMBL" id="GEO18842.1"/>
    </source>
</evidence>
<name>A0A512C3Q0_9HYPH</name>
<evidence type="ECO:0000313" key="2">
    <source>
        <dbReference type="Proteomes" id="UP000321085"/>
    </source>
</evidence>
<protein>
    <submittedName>
        <fullName evidence="1">Uncharacterized protein</fullName>
    </submittedName>
</protein>
<sequence length="142" mass="15876">MFGWFKKRGERKAYNLGKDVGKAITTELEAYIAARVLPASERFVAVFEGQLKTVHGDPEHDAKTLTGIEWQIFQENLANFAGEMKAELNIQTYKWDEVLDAGGMRDIIDEYITERMDMVVGDMKEKAAGMALAAIGETAANR</sequence>
<accession>A0A512C3Q0</accession>
<dbReference type="RefSeq" id="WP_114189402.1">
    <property type="nucleotide sequence ID" value="NZ_BJYU01000257.1"/>
</dbReference>
<dbReference type="Proteomes" id="UP000321085">
    <property type="component" value="Unassembled WGS sequence"/>
</dbReference>
<gene>
    <name evidence="1" type="ORF">MAE02_65380</name>
</gene>